<feature type="region of interest" description="Disordered" evidence="1">
    <location>
        <begin position="1"/>
        <end position="27"/>
    </location>
</feature>
<evidence type="ECO:0000313" key="2">
    <source>
        <dbReference type="EMBL" id="GFD30262.1"/>
    </source>
</evidence>
<reference evidence="2" key="1">
    <citation type="journal article" date="2019" name="Sci. Rep.">
        <title>Draft genome of Tanacetum cinerariifolium, the natural source of mosquito coil.</title>
        <authorList>
            <person name="Yamashiro T."/>
            <person name="Shiraishi A."/>
            <person name="Satake H."/>
            <person name="Nakayama K."/>
        </authorList>
    </citation>
    <scope>NUCLEOTIDE SEQUENCE</scope>
</reference>
<protein>
    <submittedName>
        <fullName evidence="2">Uncharacterized protein</fullName>
    </submittedName>
</protein>
<accession>A0A699V4S5</accession>
<feature type="non-terminal residue" evidence="2">
    <location>
        <position position="1"/>
    </location>
</feature>
<evidence type="ECO:0000256" key="1">
    <source>
        <dbReference type="SAM" id="MobiDB-lite"/>
    </source>
</evidence>
<dbReference type="AlphaFoldDB" id="A0A699V4S5"/>
<comment type="caution">
    <text evidence="2">The sequence shown here is derived from an EMBL/GenBank/DDBJ whole genome shotgun (WGS) entry which is preliminary data.</text>
</comment>
<name>A0A699V4S5_TANCI</name>
<organism evidence="2">
    <name type="scientific">Tanacetum cinerariifolium</name>
    <name type="common">Dalmatian daisy</name>
    <name type="synonym">Chrysanthemum cinerariifolium</name>
    <dbReference type="NCBI Taxonomy" id="118510"/>
    <lineage>
        <taxon>Eukaryota</taxon>
        <taxon>Viridiplantae</taxon>
        <taxon>Streptophyta</taxon>
        <taxon>Embryophyta</taxon>
        <taxon>Tracheophyta</taxon>
        <taxon>Spermatophyta</taxon>
        <taxon>Magnoliopsida</taxon>
        <taxon>eudicotyledons</taxon>
        <taxon>Gunneridae</taxon>
        <taxon>Pentapetalae</taxon>
        <taxon>asterids</taxon>
        <taxon>campanulids</taxon>
        <taxon>Asterales</taxon>
        <taxon>Asteraceae</taxon>
        <taxon>Asteroideae</taxon>
        <taxon>Anthemideae</taxon>
        <taxon>Anthemidinae</taxon>
        <taxon>Tanacetum</taxon>
    </lineage>
</organism>
<proteinExistence type="predicted"/>
<gene>
    <name evidence="2" type="ORF">Tci_902231</name>
</gene>
<sequence length="140" mass="16135">KELLGNDTPPIPENESSDFDHHDDSSFPRPLPEPPDVEIFFKLNSGVLTTNVVKGISEHYVLMLNILPTLPTFDPFYAVYDTLLPFSSENEYKVFKPGILSYLLVSHWEKTIFDFSENPMMIYGGDIPFLDVMYLYFYPT</sequence>
<dbReference type="EMBL" id="BKCJ011402298">
    <property type="protein sequence ID" value="GFD30262.1"/>
    <property type="molecule type" value="Genomic_DNA"/>
</dbReference>